<feature type="transmembrane region" description="Helical" evidence="2">
    <location>
        <begin position="187"/>
        <end position="207"/>
    </location>
</feature>
<keyword evidence="2" id="KW-0812">Transmembrane</keyword>
<feature type="region of interest" description="Disordered" evidence="1">
    <location>
        <begin position="81"/>
        <end position="102"/>
    </location>
</feature>
<dbReference type="OrthoDB" id="5429634at2759"/>
<protein>
    <recommendedName>
        <fullName evidence="3">DUF6536 domain-containing protein</fullName>
    </recommendedName>
</protein>
<reference evidence="4" key="1">
    <citation type="submission" date="2021-03" db="EMBL/GenBank/DDBJ databases">
        <authorList>
            <person name="Tagirdzhanova G."/>
        </authorList>
    </citation>
    <scope>NUCLEOTIDE SEQUENCE</scope>
</reference>
<evidence type="ECO:0000313" key="5">
    <source>
        <dbReference type="Proteomes" id="UP000664169"/>
    </source>
</evidence>
<sequence length="236" mass="26292">MYPMRNNDYTRLARKPVLPRNGFDSDIERGIEKDTLLGNKDSQSASLRLEQPSLLAIYDARSSSPNPTIDIHHGISSITYETGSAPSNSTNRRQSWESNESGFNSLDATMNTSWERSSTGKRDVGKKSRNVWTGWQKGVAISCMCSIIVLIFNIALYIWASTKPLSDTGTYMLAEASHEDMNTINTWTHLGINILSTIILAGSNYSLQVLLAPTRESIDCAHSKNRFALLWKGKLD</sequence>
<dbReference type="Pfam" id="PF20163">
    <property type="entry name" value="DUF6536"/>
    <property type="match status" value="1"/>
</dbReference>
<keyword evidence="2" id="KW-1133">Transmembrane helix</keyword>
<feature type="domain" description="DUF6536" evidence="3">
    <location>
        <begin position="135"/>
        <end position="226"/>
    </location>
</feature>
<evidence type="ECO:0000256" key="2">
    <source>
        <dbReference type="SAM" id="Phobius"/>
    </source>
</evidence>
<dbReference type="PANTHER" id="PTHR35395:SF1">
    <property type="entry name" value="DUF6536 DOMAIN-CONTAINING PROTEIN"/>
    <property type="match status" value="1"/>
</dbReference>
<evidence type="ECO:0000313" key="4">
    <source>
        <dbReference type="EMBL" id="CAF9926304.1"/>
    </source>
</evidence>
<proteinExistence type="predicted"/>
<keyword evidence="2" id="KW-0472">Membrane</keyword>
<gene>
    <name evidence="4" type="ORF">GOMPHAMPRED_004103</name>
</gene>
<dbReference type="PANTHER" id="PTHR35395">
    <property type="entry name" value="DUF6536 DOMAIN-CONTAINING PROTEIN"/>
    <property type="match status" value="1"/>
</dbReference>
<keyword evidence="5" id="KW-1185">Reference proteome</keyword>
<dbReference type="AlphaFoldDB" id="A0A8H3ITW2"/>
<dbReference type="InterPro" id="IPR046623">
    <property type="entry name" value="DUF6536"/>
</dbReference>
<evidence type="ECO:0000256" key="1">
    <source>
        <dbReference type="SAM" id="MobiDB-lite"/>
    </source>
</evidence>
<evidence type="ECO:0000259" key="3">
    <source>
        <dbReference type="Pfam" id="PF20163"/>
    </source>
</evidence>
<name>A0A8H3ITW2_9LECA</name>
<feature type="transmembrane region" description="Helical" evidence="2">
    <location>
        <begin position="139"/>
        <end position="160"/>
    </location>
</feature>
<organism evidence="4 5">
    <name type="scientific">Gomphillus americanus</name>
    <dbReference type="NCBI Taxonomy" id="1940652"/>
    <lineage>
        <taxon>Eukaryota</taxon>
        <taxon>Fungi</taxon>
        <taxon>Dikarya</taxon>
        <taxon>Ascomycota</taxon>
        <taxon>Pezizomycotina</taxon>
        <taxon>Lecanoromycetes</taxon>
        <taxon>OSLEUM clade</taxon>
        <taxon>Ostropomycetidae</taxon>
        <taxon>Ostropales</taxon>
        <taxon>Graphidaceae</taxon>
        <taxon>Gomphilloideae</taxon>
        <taxon>Gomphillus</taxon>
    </lineage>
</organism>
<dbReference type="Proteomes" id="UP000664169">
    <property type="component" value="Unassembled WGS sequence"/>
</dbReference>
<accession>A0A8H3ITW2</accession>
<dbReference type="EMBL" id="CAJPDQ010000025">
    <property type="protein sequence ID" value="CAF9926304.1"/>
    <property type="molecule type" value="Genomic_DNA"/>
</dbReference>
<comment type="caution">
    <text evidence="4">The sequence shown here is derived from an EMBL/GenBank/DDBJ whole genome shotgun (WGS) entry which is preliminary data.</text>
</comment>